<reference evidence="1" key="1">
    <citation type="submission" date="2020-02" db="EMBL/GenBank/DDBJ databases">
        <authorList>
            <person name="Meier V. D."/>
        </authorList>
    </citation>
    <scope>NUCLEOTIDE SEQUENCE</scope>
    <source>
        <strain evidence="1">AVDCRST_MAG93</strain>
    </source>
</reference>
<proteinExistence type="predicted"/>
<evidence type="ECO:0000313" key="1">
    <source>
        <dbReference type="EMBL" id="CAA9369838.1"/>
    </source>
</evidence>
<dbReference type="AlphaFoldDB" id="A0A6J4MV44"/>
<protein>
    <submittedName>
        <fullName evidence="1">Uncharacterized protein</fullName>
    </submittedName>
</protein>
<dbReference type="EMBL" id="CADCTR010002804">
    <property type="protein sequence ID" value="CAA9369838.1"/>
    <property type="molecule type" value="Genomic_DNA"/>
</dbReference>
<organism evidence="1">
    <name type="scientific">uncultured Chloroflexia bacterium</name>
    <dbReference type="NCBI Taxonomy" id="1672391"/>
    <lineage>
        <taxon>Bacteria</taxon>
        <taxon>Bacillati</taxon>
        <taxon>Chloroflexota</taxon>
        <taxon>Chloroflexia</taxon>
        <taxon>environmental samples</taxon>
    </lineage>
</organism>
<sequence length="62" mass="6753">MIILFTEPDVSAHSAGCKPRQRRMAAAPSARTSNVCNGWKADIRPTVEMGKNPAHGIAHRQL</sequence>
<accession>A0A6J4MV44</accession>
<gene>
    <name evidence="1" type="ORF">AVDCRST_MAG93-8329</name>
</gene>
<name>A0A6J4MV44_9CHLR</name>